<dbReference type="OrthoDB" id="36110at2157"/>
<dbReference type="KEGG" id="mcn:Mcup_1577"/>
<organism evidence="2 3">
    <name type="scientific">Metallosphaera cuprina (strain Ar-4)</name>
    <dbReference type="NCBI Taxonomy" id="1006006"/>
    <lineage>
        <taxon>Archaea</taxon>
        <taxon>Thermoproteota</taxon>
        <taxon>Thermoprotei</taxon>
        <taxon>Sulfolobales</taxon>
        <taxon>Sulfolobaceae</taxon>
        <taxon>Metallosphaera</taxon>
    </lineage>
</organism>
<protein>
    <submittedName>
        <fullName evidence="2">Chromosome partitioning ATPase</fullName>
    </submittedName>
</protein>
<evidence type="ECO:0000313" key="3">
    <source>
        <dbReference type="Proteomes" id="UP000007812"/>
    </source>
</evidence>
<reference evidence="2 3" key="1">
    <citation type="journal article" date="2011" name="J. Bacteriol.">
        <title>Complete genome sequence of Metallosphaera cuprina, a metal sulfide-oxidizing archaeon from a hot spring.</title>
        <authorList>
            <person name="Liu L.J."/>
            <person name="You X.Y."/>
            <person name="Zheng H."/>
            <person name="Wang S."/>
            <person name="Jiang C.Y."/>
            <person name="Liu S.J."/>
        </authorList>
    </citation>
    <scope>NUCLEOTIDE SEQUENCE [LARGE SCALE GENOMIC DNA]</scope>
    <source>
        <strain evidence="2 3">Ar-4</strain>
    </source>
</reference>
<dbReference type="eggNOG" id="arCOG07293">
    <property type="taxonomic scope" value="Archaea"/>
</dbReference>
<dbReference type="STRING" id="1006006.Mcup_1577"/>
<dbReference type="EMBL" id="CP002656">
    <property type="protein sequence ID" value="AEB95680.1"/>
    <property type="molecule type" value="Genomic_DNA"/>
</dbReference>
<dbReference type="SUPFAM" id="SSF52540">
    <property type="entry name" value="P-loop containing nucleoside triphosphate hydrolases"/>
    <property type="match status" value="1"/>
</dbReference>
<dbReference type="GeneID" id="10493766"/>
<dbReference type="PATRIC" id="fig|1006006.8.peg.1573"/>
<dbReference type="HOGENOM" id="CLU_090891_1_0_2"/>
<keyword evidence="3" id="KW-1185">Reference proteome</keyword>
<dbReference type="AlphaFoldDB" id="F4FZJ0"/>
<sequence>MAKIARFSVMSLKGGVGKSTLAYYLAKELSKRYNVLLVDRDYTNTIGKIYGLETGLLNVLGDGVEGKFYDNIGKLRVLSLVSFSPSSLPSLGDFARAYSNFLEGVDVMITDNPPGFDEIMAMEFKGYYEVMGEVHCSSVVVTTPGVSLSLTLSHLNDIVKTLVSWVPQISFARLLALVVNMVKGNLNIEIPGINVIQIPFYKELLFRSFVDSSIRPDLDSMIRLMEERIKQIRSGGGILVQSHNLQIQ</sequence>
<feature type="domain" description="CobQ/CobB/MinD/ParA nucleotide binding" evidence="1">
    <location>
        <begin position="8"/>
        <end position="205"/>
    </location>
</feature>
<dbReference type="InterPro" id="IPR027417">
    <property type="entry name" value="P-loop_NTPase"/>
</dbReference>
<evidence type="ECO:0000313" key="2">
    <source>
        <dbReference type="EMBL" id="AEB95680.1"/>
    </source>
</evidence>
<dbReference type="RefSeq" id="WP_013738178.1">
    <property type="nucleotide sequence ID" value="NC_015435.1"/>
</dbReference>
<evidence type="ECO:0000259" key="1">
    <source>
        <dbReference type="Pfam" id="PF01656"/>
    </source>
</evidence>
<name>F4FZJ0_METCR</name>
<dbReference type="Pfam" id="PF01656">
    <property type="entry name" value="CbiA"/>
    <property type="match status" value="1"/>
</dbReference>
<gene>
    <name evidence="2" type="ordered locus">Mcup_1577</name>
</gene>
<dbReference type="Gene3D" id="3.40.50.300">
    <property type="entry name" value="P-loop containing nucleotide triphosphate hydrolases"/>
    <property type="match status" value="1"/>
</dbReference>
<accession>F4FZJ0</accession>
<dbReference type="Proteomes" id="UP000007812">
    <property type="component" value="Chromosome"/>
</dbReference>
<proteinExistence type="predicted"/>
<dbReference type="InterPro" id="IPR002586">
    <property type="entry name" value="CobQ/CobB/MinD/ParA_Nub-bd_dom"/>
</dbReference>